<protein>
    <submittedName>
        <fullName evidence="2">Uncharacterized protein</fullName>
    </submittedName>
</protein>
<keyword evidence="3" id="KW-1185">Reference proteome</keyword>
<organism evidence="2 3">
    <name type="scientific">Carpediemonas membranifera</name>
    <dbReference type="NCBI Taxonomy" id="201153"/>
    <lineage>
        <taxon>Eukaryota</taxon>
        <taxon>Metamonada</taxon>
        <taxon>Carpediemonas-like organisms</taxon>
        <taxon>Carpediemonas</taxon>
    </lineage>
</organism>
<dbReference type="AlphaFoldDB" id="A0A8J6AT28"/>
<evidence type="ECO:0000256" key="1">
    <source>
        <dbReference type="SAM" id="MobiDB-lite"/>
    </source>
</evidence>
<proteinExistence type="predicted"/>
<accession>A0A8J6AT28</accession>
<dbReference type="EMBL" id="JAHDYR010000062">
    <property type="protein sequence ID" value="KAG9390765.1"/>
    <property type="molecule type" value="Genomic_DNA"/>
</dbReference>
<dbReference type="Proteomes" id="UP000717585">
    <property type="component" value="Unassembled WGS sequence"/>
</dbReference>
<feature type="region of interest" description="Disordered" evidence="1">
    <location>
        <begin position="1"/>
        <end position="78"/>
    </location>
</feature>
<reference evidence="2" key="1">
    <citation type="submission" date="2021-05" db="EMBL/GenBank/DDBJ databases">
        <title>A free-living protist that lacks canonical eukaryotic 1 DNA replication and segregation systems.</title>
        <authorList>
            <person name="Salas-Leiva D.E."/>
            <person name="Tromer E.C."/>
            <person name="Curtis B.A."/>
            <person name="Jerlstrom-Hultqvist J."/>
            <person name="Kolisko M."/>
            <person name="Yi Z."/>
            <person name="Salas-Leiva J.S."/>
            <person name="Gallot-Lavallee L."/>
            <person name="Kops G.J.P.L."/>
            <person name="Archibald J.M."/>
            <person name="Simpson A.G.B."/>
            <person name="Roger A.J."/>
        </authorList>
    </citation>
    <scope>NUCLEOTIDE SEQUENCE</scope>
    <source>
        <strain evidence="2">BICM</strain>
    </source>
</reference>
<evidence type="ECO:0000313" key="2">
    <source>
        <dbReference type="EMBL" id="KAG9390765.1"/>
    </source>
</evidence>
<comment type="caution">
    <text evidence="2">The sequence shown here is derived from an EMBL/GenBank/DDBJ whole genome shotgun (WGS) entry which is preliminary data.</text>
</comment>
<sequence length="141" mass="15288">MSWRSFKQGQGGSNGHITSSFDPIEDRLHDMLDDQDLPPPPPPEMDDDDVPAPPPPPDEDEGIPPPPDNEDDVEMDGGVQDEMAMAGLPTEFVSTHLQKVTGNIEIITGTLMPQRDYSAYLVKGKKKAIANAAKNRAPAKS</sequence>
<feature type="compositionally biased region" description="Acidic residues" evidence="1">
    <location>
        <begin position="57"/>
        <end position="75"/>
    </location>
</feature>
<name>A0A8J6AT28_9EUKA</name>
<evidence type="ECO:0000313" key="3">
    <source>
        <dbReference type="Proteomes" id="UP000717585"/>
    </source>
</evidence>
<gene>
    <name evidence="2" type="ORF">J8273_7018</name>
</gene>